<keyword evidence="6" id="KW-1185">Reference proteome</keyword>
<accession>A0A0B1TGE5</accession>
<dbReference type="PRINTS" id="PR01415">
    <property type="entry name" value="ANKYRIN"/>
</dbReference>
<dbReference type="PANTHER" id="PTHR24189:SF73">
    <property type="entry name" value="ANKYRIN REPEAT AND SOCS BOX-CONTAINING 15B"/>
    <property type="match status" value="1"/>
</dbReference>
<keyword evidence="2 3" id="KW-0040">ANK repeat</keyword>
<dbReference type="OrthoDB" id="19174at2759"/>
<feature type="repeat" description="ANK" evidence="3">
    <location>
        <begin position="92"/>
        <end position="124"/>
    </location>
</feature>
<dbReference type="InterPro" id="IPR036770">
    <property type="entry name" value="Ankyrin_rpt-contain_sf"/>
</dbReference>
<dbReference type="AlphaFoldDB" id="A0A0B1TGE5"/>
<dbReference type="Gene3D" id="1.25.40.20">
    <property type="entry name" value="Ankyrin repeat-containing domain"/>
    <property type="match status" value="2"/>
</dbReference>
<dbReference type="PROSITE" id="PS50297">
    <property type="entry name" value="ANK_REP_REGION"/>
    <property type="match status" value="2"/>
</dbReference>
<name>A0A0B1TGE5_OESDE</name>
<dbReference type="InterPro" id="IPR002110">
    <property type="entry name" value="Ankyrin_rpt"/>
</dbReference>
<evidence type="ECO:0000256" key="3">
    <source>
        <dbReference type="PROSITE-ProRule" id="PRU00023"/>
    </source>
</evidence>
<evidence type="ECO:0000313" key="5">
    <source>
        <dbReference type="EMBL" id="KHJ94912.1"/>
    </source>
</evidence>
<dbReference type="SMART" id="SM00248">
    <property type="entry name" value="ANK"/>
    <property type="match status" value="3"/>
</dbReference>
<dbReference type="Pfam" id="PF13637">
    <property type="entry name" value="Ank_4"/>
    <property type="match status" value="1"/>
</dbReference>
<dbReference type="PROSITE" id="PS50088">
    <property type="entry name" value="ANK_REPEAT"/>
    <property type="match status" value="2"/>
</dbReference>
<sequence length="243" mass="26433">MQNDKADSDSEDDDPRSNLGFTKELIDEIRSTKANNPGMFVSAWQEDDQGIREADSENIIDKFLKEAEDGNVEALKDMLSKNPELLKATDEDGYTALHRAAYSNQLDALSFLLEAGADPEARTKHGWTALHSAANWANYEIIGRLISHGVDANARSEGSVTPLHLAINGQYANARSEGSVTPLHLAISGQCEDGEHVFQSVRYLLQAPGIDAAVKSGAGDTPLDLARRTSAAIYTLITDHLNR</sequence>
<proteinExistence type="predicted"/>
<dbReference type="Proteomes" id="UP000053660">
    <property type="component" value="Unassembled WGS sequence"/>
</dbReference>
<dbReference type="PANTHER" id="PTHR24189">
    <property type="entry name" value="MYOTROPHIN"/>
    <property type="match status" value="1"/>
</dbReference>
<evidence type="ECO:0000313" key="6">
    <source>
        <dbReference type="Proteomes" id="UP000053660"/>
    </source>
</evidence>
<organism evidence="5 6">
    <name type="scientific">Oesophagostomum dentatum</name>
    <name type="common">Nodular worm</name>
    <dbReference type="NCBI Taxonomy" id="61180"/>
    <lineage>
        <taxon>Eukaryota</taxon>
        <taxon>Metazoa</taxon>
        <taxon>Ecdysozoa</taxon>
        <taxon>Nematoda</taxon>
        <taxon>Chromadorea</taxon>
        <taxon>Rhabditida</taxon>
        <taxon>Rhabditina</taxon>
        <taxon>Rhabditomorpha</taxon>
        <taxon>Strongyloidea</taxon>
        <taxon>Strongylidae</taxon>
        <taxon>Oesophagostomum</taxon>
    </lineage>
</organism>
<evidence type="ECO:0000256" key="1">
    <source>
        <dbReference type="ARBA" id="ARBA00022737"/>
    </source>
</evidence>
<dbReference type="EMBL" id="KN550148">
    <property type="protein sequence ID" value="KHJ94912.1"/>
    <property type="molecule type" value="Genomic_DNA"/>
</dbReference>
<evidence type="ECO:0000256" key="2">
    <source>
        <dbReference type="ARBA" id="ARBA00023043"/>
    </source>
</evidence>
<protein>
    <submittedName>
        <fullName evidence="5">Ankyrin repeat protein</fullName>
    </submittedName>
</protein>
<feature type="repeat" description="ANK" evidence="3">
    <location>
        <begin position="125"/>
        <end position="157"/>
    </location>
</feature>
<evidence type="ECO:0000256" key="4">
    <source>
        <dbReference type="SAM" id="MobiDB-lite"/>
    </source>
</evidence>
<dbReference type="SUPFAM" id="SSF48403">
    <property type="entry name" value="Ankyrin repeat"/>
    <property type="match status" value="1"/>
</dbReference>
<reference evidence="5 6" key="1">
    <citation type="submission" date="2014-03" db="EMBL/GenBank/DDBJ databases">
        <title>Draft genome of the hookworm Oesophagostomum dentatum.</title>
        <authorList>
            <person name="Mitreva M."/>
        </authorList>
    </citation>
    <scope>NUCLEOTIDE SEQUENCE [LARGE SCALE GENOMIC DNA]</scope>
    <source>
        <strain evidence="5 6">OD-Hann</strain>
    </source>
</reference>
<keyword evidence="1" id="KW-0677">Repeat</keyword>
<dbReference type="InterPro" id="IPR050745">
    <property type="entry name" value="Multifunctional_regulatory"/>
</dbReference>
<gene>
    <name evidence="5" type="ORF">OESDEN_05148</name>
</gene>
<feature type="region of interest" description="Disordered" evidence="4">
    <location>
        <begin position="1"/>
        <end position="22"/>
    </location>
</feature>